<organism evidence="1 2">
    <name type="scientific">Vavraia culicis (isolate floridensis)</name>
    <name type="common">Microsporidian parasite</name>
    <dbReference type="NCBI Taxonomy" id="948595"/>
    <lineage>
        <taxon>Eukaryota</taxon>
        <taxon>Fungi</taxon>
        <taxon>Fungi incertae sedis</taxon>
        <taxon>Microsporidia</taxon>
        <taxon>Pleistophoridae</taxon>
        <taxon>Vavraia</taxon>
    </lineage>
</organism>
<protein>
    <submittedName>
        <fullName evidence="1">Uncharacterized protein</fullName>
    </submittedName>
</protein>
<sequence length="126" mass="14294">MTPKQLQICLLLQLHLTNSREQSKGSITGSDCDRWPVIPVHVTKITTKEVAVLFLRSSTENCTNPCYLRIRRVITQPGAYNPFTCRSNIQNRPCCAVLQLGCSQPYTPRCRITDHHPKQIQNTPCT</sequence>
<evidence type="ECO:0000313" key="2">
    <source>
        <dbReference type="Proteomes" id="UP000011081"/>
    </source>
</evidence>
<proteinExistence type="predicted"/>
<dbReference type="VEuPathDB" id="MicrosporidiaDB:VCUG_01027"/>
<evidence type="ECO:0000313" key="1">
    <source>
        <dbReference type="EMBL" id="ELA47495.1"/>
    </source>
</evidence>
<dbReference type="HOGENOM" id="CLU_1983254_0_0_1"/>
<dbReference type="GeneID" id="19878909"/>
<accession>L2GWN2</accession>
<gene>
    <name evidence="1" type="ORF">VCUG_01027</name>
</gene>
<keyword evidence="2" id="KW-1185">Reference proteome</keyword>
<dbReference type="Proteomes" id="UP000011081">
    <property type="component" value="Unassembled WGS sequence"/>
</dbReference>
<reference evidence="2" key="1">
    <citation type="submission" date="2011-03" db="EMBL/GenBank/DDBJ databases">
        <title>The genome sequence of Vavraia culicis strain floridensis.</title>
        <authorList>
            <consortium name="The Broad Institute Genome Sequencing Platform"/>
            <person name="Cuomo C."/>
            <person name="Becnel J."/>
            <person name="Sanscrainte N."/>
            <person name="Young S.K."/>
            <person name="Zeng Q."/>
            <person name="Gargeya S."/>
            <person name="Fitzgerald M."/>
            <person name="Haas B."/>
            <person name="Abouelleil A."/>
            <person name="Alvarado L."/>
            <person name="Arachchi H.M."/>
            <person name="Berlin A."/>
            <person name="Chapman S.B."/>
            <person name="Gearin G."/>
            <person name="Goldberg J."/>
            <person name="Griggs A."/>
            <person name="Gujja S."/>
            <person name="Hansen M."/>
            <person name="Heiman D."/>
            <person name="Howarth C."/>
            <person name="Larimer J."/>
            <person name="Lui A."/>
            <person name="MacDonald P.J.P."/>
            <person name="McCowen C."/>
            <person name="Montmayeur A."/>
            <person name="Murphy C."/>
            <person name="Neiman D."/>
            <person name="Pearson M."/>
            <person name="Priest M."/>
            <person name="Roberts A."/>
            <person name="Saif S."/>
            <person name="Shea T."/>
            <person name="Sisk P."/>
            <person name="Stolte C."/>
            <person name="Sykes S."/>
            <person name="Wortman J."/>
            <person name="Nusbaum C."/>
            <person name="Birren B."/>
        </authorList>
    </citation>
    <scope>NUCLEOTIDE SEQUENCE [LARGE SCALE GENOMIC DNA]</scope>
    <source>
        <strain evidence="2">floridensis</strain>
    </source>
</reference>
<name>L2GWN2_VAVCU</name>
<dbReference type="InParanoid" id="L2GWN2"/>
<dbReference type="RefSeq" id="XP_008074047.1">
    <property type="nucleotide sequence ID" value="XM_008075856.1"/>
</dbReference>
<dbReference type="EMBL" id="GL877417">
    <property type="protein sequence ID" value="ELA47495.1"/>
    <property type="molecule type" value="Genomic_DNA"/>
</dbReference>
<dbReference type="AlphaFoldDB" id="L2GWN2"/>